<dbReference type="PANTHER" id="PTHR30502">
    <property type="entry name" value="2-KETO-3-DEOXY-L-RHAMNONATE ALDOLASE"/>
    <property type="match status" value="1"/>
</dbReference>
<accession>A0A974PPE9</accession>
<evidence type="ECO:0000256" key="2">
    <source>
        <dbReference type="ARBA" id="ARBA00005568"/>
    </source>
</evidence>
<evidence type="ECO:0000256" key="6">
    <source>
        <dbReference type="ARBA" id="ARBA00045074"/>
    </source>
</evidence>
<dbReference type="Proteomes" id="UP000596427">
    <property type="component" value="Chromosome"/>
</dbReference>
<evidence type="ECO:0000256" key="1">
    <source>
        <dbReference type="ARBA" id="ARBA00001968"/>
    </source>
</evidence>
<protein>
    <submittedName>
        <fullName evidence="8">HpcH/HpaI aldolase/citrate lyase family protein</fullName>
    </submittedName>
</protein>
<comment type="cofactor">
    <cofactor evidence="1">
        <name>a divalent metal cation</name>
        <dbReference type="ChEBI" id="CHEBI:60240"/>
    </cofactor>
</comment>
<dbReference type="PANTHER" id="PTHR30502:SF4">
    <property type="entry name" value="5-KETO-4-DEOXY-D-GLUCARATE ALDOLASE"/>
    <property type="match status" value="1"/>
</dbReference>
<organism evidence="8 9">
    <name type="scientific">Xanthobacter dioxanivorans</name>
    <dbReference type="NCBI Taxonomy" id="2528964"/>
    <lineage>
        <taxon>Bacteria</taxon>
        <taxon>Pseudomonadati</taxon>
        <taxon>Pseudomonadota</taxon>
        <taxon>Alphaproteobacteria</taxon>
        <taxon>Hyphomicrobiales</taxon>
        <taxon>Xanthobacteraceae</taxon>
        <taxon>Xanthobacter</taxon>
    </lineage>
</organism>
<dbReference type="GO" id="GO:0016832">
    <property type="term" value="F:aldehyde-lyase activity"/>
    <property type="evidence" value="ECO:0007669"/>
    <property type="project" value="UniProtKB-ARBA"/>
</dbReference>
<evidence type="ECO:0000256" key="3">
    <source>
        <dbReference type="ARBA" id="ARBA00022723"/>
    </source>
</evidence>
<evidence type="ECO:0000313" key="8">
    <source>
        <dbReference type="EMBL" id="QRG07021.1"/>
    </source>
</evidence>
<keyword evidence="9" id="KW-1185">Reference proteome</keyword>
<evidence type="ECO:0000259" key="7">
    <source>
        <dbReference type="Pfam" id="PF03328"/>
    </source>
</evidence>
<keyword evidence="5" id="KW-0670">Pyruvate</keyword>
<dbReference type="InterPro" id="IPR005000">
    <property type="entry name" value="Aldolase/citrate-lyase_domain"/>
</dbReference>
<dbReference type="GO" id="GO:0005737">
    <property type="term" value="C:cytoplasm"/>
    <property type="evidence" value="ECO:0007669"/>
    <property type="project" value="TreeGrafter"/>
</dbReference>
<dbReference type="FunFam" id="3.20.20.60:FF:000004">
    <property type="entry name" value="5-keto-4-deoxy-D-glucarate aldolase"/>
    <property type="match status" value="1"/>
</dbReference>
<gene>
    <name evidence="8" type="ORF">EZH22_00760</name>
</gene>
<dbReference type="InterPro" id="IPR040442">
    <property type="entry name" value="Pyrv_kinase-like_dom_sf"/>
</dbReference>
<keyword evidence="3" id="KW-0479">Metal-binding</keyword>
<dbReference type="EMBL" id="CP063362">
    <property type="protein sequence ID" value="QRG07021.1"/>
    <property type="molecule type" value="Genomic_DNA"/>
</dbReference>
<dbReference type="Pfam" id="PF03328">
    <property type="entry name" value="HpcH_HpaI"/>
    <property type="match status" value="1"/>
</dbReference>
<dbReference type="InterPro" id="IPR015813">
    <property type="entry name" value="Pyrv/PenolPyrv_kinase-like_dom"/>
</dbReference>
<evidence type="ECO:0000313" key="9">
    <source>
        <dbReference type="Proteomes" id="UP000596427"/>
    </source>
</evidence>
<dbReference type="SUPFAM" id="SSF51621">
    <property type="entry name" value="Phosphoenolpyruvate/pyruvate domain"/>
    <property type="match status" value="1"/>
</dbReference>
<keyword evidence="4 8" id="KW-0456">Lyase</keyword>
<dbReference type="Gene3D" id="3.20.20.60">
    <property type="entry name" value="Phosphoenolpyruvate-binding domains"/>
    <property type="match status" value="1"/>
</dbReference>
<dbReference type="InterPro" id="IPR050251">
    <property type="entry name" value="HpcH-HpaI_aldolase"/>
</dbReference>
<sequence>MNAPENRFKSRLLAGEVLHGLWMTLASPVAAEALSLLGHDWLMFDTEHTPLDVAGVQPLLQAAAAGRAATVVRPAWNDPVLIKRVLDMGAQTLLVPFVQTPEEARAAVAATRYPPEGVRGVAGLTRASRFGLTTDYFRVANREVCVLVQIETGAALARLEEIAAVEGVDGVFLGPSDLAASLGHLGQPGHADVQAALEDAARRILAAGKAPGILATAAVDARRYLGWGYRFVAAGVDLALLLKGAQRLHEEVTAEN</sequence>
<evidence type="ECO:0000256" key="5">
    <source>
        <dbReference type="ARBA" id="ARBA00023317"/>
    </source>
</evidence>
<feature type="domain" description="HpcH/HpaI aldolase/citrate lyase" evidence="7">
    <location>
        <begin position="20"/>
        <end position="242"/>
    </location>
</feature>
<name>A0A974PPE9_9HYPH</name>
<proteinExistence type="inferred from homology"/>
<dbReference type="KEGG" id="xdi:EZH22_00760"/>
<comment type="catalytic activity">
    <reaction evidence="6">
        <text>D-glyceraldehyde + pyruvate = 2-dehydro-3-deoxy-L-galactonate</text>
        <dbReference type="Rhea" id="RHEA:80055"/>
        <dbReference type="ChEBI" id="CHEBI:15361"/>
        <dbReference type="ChEBI" id="CHEBI:17378"/>
        <dbReference type="ChEBI" id="CHEBI:75545"/>
    </reaction>
</comment>
<reference evidence="8 9" key="1">
    <citation type="submission" date="2020-10" db="EMBL/GenBank/DDBJ databases">
        <title>Degradation of 1,4-Dioxane by Xanthobacter sp. YN2, via a Novel Group-2 Soluble Di-Iron Monooxygenase.</title>
        <authorList>
            <person name="Ma F."/>
            <person name="Wang Y."/>
            <person name="Yang J."/>
            <person name="Guo H."/>
            <person name="Su D."/>
            <person name="Yu L."/>
        </authorList>
    </citation>
    <scope>NUCLEOTIDE SEQUENCE [LARGE SCALE GENOMIC DNA]</scope>
    <source>
        <strain evidence="8 9">YN2</strain>
    </source>
</reference>
<dbReference type="AlphaFoldDB" id="A0A974PPE9"/>
<dbReference type="RefSeq" id="WP_203193930.1">
    <property type="nucleotide sequence ID" value="NZ_CP063362.1"/>
</dbReference>
<comment type="similarity">
    <text evidence="2">Belongs to the HpcH/HpaI aldolase family.</text>
</comment>
<evidence type="ECO:0000256" key="4">
    <source>
        <dbReference type="ARBA" id="ARBA00023239"/>
    </source>
</evidence>
<dbReference type="GO" id="GO:0046872">
    <property type="term" value="F:metal ion binding"/>
    <property type="evidence" value="ECO:0007669"/>
    <property type="project" value="UniProtKB-KW"/>
</dbReference>